<evidence type="ECO:0000256" key="1">
    <source>
        <dbReference type="ARBA" id="ARBA00022679"/>
    </source>
</evidence>
<dbReference type="EC" id="2.1.1.265" evidence="3"/>
<dbReference type="NCBIfam" id="NF008405">
    <property type="entry name" value="PRK11207.1"/>
    <property type="match status" value="1"/>
</dbReference>
<comment type="caution">
    <text evidence="3">The sequence shown here is derived from an EMBL/GenBank/DDBJ whole genome shotgun (WGS) entry which is preliminary data.</text>
</comment>
<evidence type="ECO:0000313" key="4">
    <source>
        <dbReference type="Proteomes" id="UP001431634"/>
    </source>
</evidence>
<organism evidence="3 4">
    <name type="scientific">Commensalibacter oyaizuii</name>
    <dbReference type="NCBI Taxonomy" id="3043873"/>
    <lineage>
        <taxon>Bacteria</taxon>
        <taxon>Pseudomonadati</taxon>
        <taxon>Pseudomonadota</taxon>
        <taxon>Alphaproteobacteria</taxon>
        <taxon>Acetobacterales</taxon>
        <taxon>Acetobacteraceae</taxon>
    </lineage>
</organism>
<dbReference type="SUPFAM" id="SSF53335">
    <property type="entry name" value="S-adenosyl-L-methionine-dependent methyltransferases"/>
    <property type="match status" value="1"/>
</dbReference>
<dbReference type="RefSeq" id="WP_281447262.1">
    <property type="nucleotide sequence ID" value="NZ_JASBAO010000001.1"/>
</dbReference>
<keyword evidence="3" id="KW-0489">Methyltransferase</keyword>
<keyword evidence="1 3" id="KW-0808">Transferase</keyword>
<feature type="domain" description="Tellurite resistance methyltransferase TehB-like" evidence="2">
    <location>
        <begin position="5"/>
        <end position="192"/>
    </location>
</feature>
<sequence length="196" mass="22057">MDLQDSYFAEKYGLTPPHSEVVEAAAFLTQGKVLDLGCGNGRNSLYLSQKGFNIDAWDRNPDSVKNLETICQQEAIHTIKTKIVDLNAIQFTGQYDFILSTVVMMFLQPTSIPDLIKNMQDATKTGGYNLIVSAMDTDDAPCTVGFPFTFKTKELSNYYASWTIKKYNEDKGFLHKTDKDGNRIQLRFATLLAEKN</sequence>
<dbReference type="Proteomes" id="UP001431634">
    <property type="component" value="Unassembled WGS sequence"/>
</dbReference>
<keyword evidence="4" id="KW-1185">Reference proteome</keyword>
<dbReference type="EMBL" id="JASBAO010000001">
    <property type="protein sequence ID" value="MDI2090111.1"/>
    <property type="molecule type" value="Genomic_DNA"/>
</dbReference>
<reference evidence="3" key="1">
    <citation type="submission" date="2023-05" db="EMBL/GenBank/DDBJ databases">
        <title>Whole genome sequence of Commensalibacter sp.</title>
        <authorList>
            <person name="Charoenyingcharoen P."/>
            <person name="Yukphan P."/>
        </authorList>
    </citation>
    <scope>NUCLEOTIDE SEQUENCE</scope>
    <source>
        <strain evidence="3">TBRC 16381</strain>
    </source>
</reference>
<gene>
    <name evidence="3" type="primary">tehB</name>
    <name evidence="3" type="ORF">QJV27_01730</name>
</gene>
<dbReference type="NCBIfam" id="TIGR00477">
    <property type="entry name" value="tehB"/>
    <property type="match status" value="1"/>
</dbReference>
<protein>
    <submittedName>
        <fullName evidence="3">Tellurite resistance methyltransferase TehB</fullName>
        <ecNumber evidence="3">2.1.1.265</ecNumber>
    </submittedName>
</protein>
<proteinExistence type="predicted"/>
<name>A0ABT6PZ28_9PROT</name>
<dbReference type="InterPro" id="IPR004537">
    <property type="entry name" value="Tellurite-R_MeTrfase_TehB"/>
</dbReference>
<dbReference type="CDD" id="cd02440">
    <property type="entry name" value="AdoMet_MTases"/>
    <property type="match status" value="1"/>
</dbReference>
<dbReference type="PANTHER" id="PTHR43861">
    <property type="entry name" value="TRANS-ACONITATE 2-METHYLTRANSFERASE-RELATED"/>
    <property type="match status" value="1"/>
</dbReference>
<dbReference type="GO" id="GO:0032259">
    <property type="term" value="P:methylation"/>
    <property type="evidence" value="ECO:0007669"/>
    <property type="project" value="UniProtKB-KW"/>
</dbReference>
<accession>A0ABT6PZ28</accession>
<evidence type="ECO:0000313" key="3">
    <source>
        <dbReference type="EMBL" id="MDI2090111.1"/>
    </source>
</evidence>
<dbReference type="Gene3D" id="3.40.50.150">
    <property type="entry name" value="Vaccinia Virus protein VP39"/>
    <property type="match status" value="1"/>
</dbReference>
<dbReference type="InterPro" id="IPR029063">
    <property type="entry name" value="SAM-dependent_MTases_sf"/>
</dbReference>
<dbReference type="GO" id="GO:0008168">
    <property type="term" value="F:methyltransferase activity"/>
    <property type="evidence" value="ECO:0007669"/>
    <property type="project" value="UniProtKB-KW"/>
</dbReference>
<dbReference type="Pfam" id="PF03848">
    <property type="entry name" value="TehB"/>
    <property type="match status" value="1"/>
</dbReference>
<dbReference type="PANTHER" id="PTHR43861:SF3">
    <property type="entry name" value="PUTATIVE (AFU_ORTHOLOGUE AFUA_2G14390)-RELATED"/>
    <property type="match status" value="1"/>
</dbReference>
<evidence type="ECO:0000259" key="2">
    <source>
        <dbReference type="Pfam" id="PF03848"/>
    </source>
</evidence>
<dbReference type="InterPro" id="IPR015985">
    <property type="entry name" value="TehB-like_dom"/>
</dbReference>